<dbReference type="AlphaFoldDB" id="A0A7S9L0E7"/>
<proteinExistence type="predicted"/>
<protein>
    <submittedName>
        <fullName evidence="1">Type II toxin-antitoxin system RelE/ParE family toxin</fullName>
    </submittedName>
</protein>
<accession>A0A7S9L0E7</accession>
<reference evidence="1 2" key="1">
    <citation type="submission" date="2020-11" db="EMBL/GenBank/DDBJ databases">
        <title>Pedobacter endophytica, an endophytic bacteria isolated form Carex pumila.</title>
        <authorList>
            <person name="Peng Y."/>
            <person name="Jiang L."/>
            <person name="Lee J."/>
        </authorList>
    </citation>
    <scope>NUCLEOTIDE SEQUENCE [LARGE SCALE GENOMIC DNA]</scope>
    <source>
        <strain evidence="1 2">JBR3-12</strain>
    </source>
</reference>
<dbReference type="RefSeq" id="WP_196099673.1">
    <property type="nucleotide sequence ID" value="NZ_CP064939.1"/>
</dbReference>
<dbReference type="EMBL" id="CP064939">
    <property type="protein sequence ID" value="QPH40217.1"/>
    <property type="molecule type" value="Genomic_DNA"/>
</dbReference>
<keyword evidence="2" id="KW-1185">Reference proteome</keyword>
<organism evidence="1 2">
    <name type="scientific">Pedobacter endophyticus</name>
    <dbReference type="NCBI Taxonomy" id="2789740"/>
    <lineage>
        <taxon>Bacteria</taxon>
        <taxon>Pseudomonadati</taxon>
        <taxon>Bacteroidota</taxon>
        <taxon>Sphingobacteriia</taxon>
        <taxon>Sphingobacteriales</taxon>
        <taxon>Sphingobacteriaceae</taxon>
        <taxon>Pedobacter</taxon>
    </lineage>
</organism>
<dbReference type="InterPro" id="IPR009241">
    <property type="entry name" value="HigB-like"/>
</dbReference>
<dbReference type="Proteomes" id="UP000594759">
    <property type="component" value="Chromosome"/>
</dbReference>
<dbReference type="Pfam" id="PF05973">
    <property type="entry name" value="Gp49"/>
    <property type="match status" value="1"/>
</dbReference>
<sequence length="114" mass="13717">MTNRFEIIFLEEVHAFLKSLEIKHYKKILYNIGKVQIENDPELFKKLSDDIWEFRTIYQGSQYRLLVFWDKTSTTKTLVVSTHGFIKKRSDVPKQEIQKAVQSRAKYFEEKLKK</sequence>
<evidence type="ECO:0000313" key="2">
    <source>
        <dbReference type="Proteomes" id="UP000594759"/>
    </source>
</evidence>
<name>A0A7S9L0E7_9SPHI</name>
<dbReference type="SUPFAM" id="SSF143011">
    <property type="entry name" value="RelE-like"/>
    <property type="match status" value="1"/>
</dbReference>
<gene>
    <name evidence="1" type="ORF">IZT61_02750</name>
</gene>
<evidence type="ECO:0000313" key="1">
    <source>
        <dbReference type="EMBL" id="QPH40217.1"/>
    </source>
</evidence>
<dbReference type="KEGG" id="pex:IZT61_02750"/>
<dbReference type="InterPro" id="IPR035093">
    <property type="entry name" value="RelE/ParE_toxin_dom_sf"/>
</dbReference>